<dbReference type="Proteomes" id="UP001338125">
    <property type="component" value="Unassembled WGS sequence"/>
</dbReference>
<dbReference type="Gene3D" id="3.30.200.20">
    <property type="entry name" value="Phosphorylase Kinase, domain 1"/>
    <property type="match status" value="1"/>
</dbReference>
<protein>
    <submittedName>
        <fullName evidence="2">Acyl-CoA dehydrogenase IBR3</fullName>
    </submittedName>
</protein>
<evidence type="ECO:0000313" key="3">
    <source>
        <dbReference type="Proteomes" id="UP001338125"/>
    </source>
</evidence>
<evidence type="ECO:0000313" key="2">
    <source>
        <dbReference type="EMBL" id="KAK5990477.1"/>
    </source>
</evidence>
<dbReference type="InterPro" id="IPR041726">
    <property type="entry name" value="ACAD10_11_N"/>
</dbReference>
<feature type="domain" description="Aminoglycoside phosphotransferase" evidence="1">
    <location>
        <begin position="46"/>
        <end position="248"/>
    </location>
</feature>
<dbReference type="EMBL" id="JAVFKD010000014">
    <property type="protein sequence ID" value="KAK5990477.1"/>
    <property type="molecule type" value="Genomic_DNA"/>
</dbReference>
<dbReference type="PANTHER" id="PTHR47829">
    <property type="entry name" value="HYDROLASE, PUTATIVE (AFU_ORTHOLOGUE AFUA_1G12880)-RELATED"/>
    <property type="match status" value="1"/>
</dbReference>
<gene>
    <name evidence="2" type="ORF">PT974_08745</name>
</gene>
<sequence length="345" mass="38664">MAGVVRQPIDEKAFEKFVSENVPVIKTPIELKQFGFEAPGKLLSKTAHQVEREYRVLHALGPTDVAVPKTYCLCEDDSVIGTPFYIMEFLDGRIFEDFLMPGISPEERTALWKEAVQTLARFHAVDPHKVGLEKFGKAGGYFNRQIKTWGTIQAAQAKAVDIETKVPVGPLPHIEEILRFFGNEKQQPKDRVTLVHGDYKIDNLVFHKTEPRVIGILDWEMSTIGHPLSDVNNFLMQFAMCVQPDAGPTNTLAFQPGKTPGLPQVEQILEWYTEVSGYDPRPEMPWGSAFAIFRLAVVLQGIAARYAARQASSANAKLYSQKRNSLGELAWVLAQEANQKTTPRL</sequence>
<dbReference type="InterPro" id="IPR002575">
    <property type="entry name" value="Aminoglycoside_PTrfase"/>
</dbReference>
<name>A0ABR0SE70_9HYPO</name>
<dbReference type="SUPFAM" id="SSF56112">
    <property type="entry name" value="Protein kinase-like (PK-like)"/>
    <property type="match status" value="1"/>
</dbReference>
<dbReference type="CDD" id="cd05154">
    <property type="entry name" value="ACAD10_11_N-like"/>
    <property type="match status" value="1"/>
</dbReference>
<comment type="caution">
    <text evidence="2">The sequence shown here is derived from an EMBL/GenBank/DDBJ whole genome shotgun (WGS) entry which is preliminary data.</text>
</comment>
<evidence type="ECO:0000259" key="1">
    <source>
        <dbReference type="Pfam" id="PF01636"/>
    </source>
</evidence>
<organism evidence="2 3">
    <name type="scientific">Cladobotryum mycophilum</name>
    <dbReference type="NCBI Taxonomy" id="491253"/>
    <lineage>
        <taxon>Eukaryota</taxon>
        <taxon>Fungi</taxon>
        <taxon>Dikarya</taxon>
        <taxon>Ascomycota</taxon>
        <taxon>Pezizomycotina</taxon>
        <taxon>Sordariomycetes</taxon>
        <taxon>Hypocreomycetidae</taxon>
        <taxon>Hypocreales</taxon>
        <taxon>Hypocreaceae</taxon>
        <taxon>Cladobotryum</taxon>
    </lineage>
</organism>
<keyword evidence="3" id="KW-1185">Reference proteome</keyword>
<proteinExistence type="predicted"/>
<accession>A0ABR0SE70</accession>
<dbReference type="Pfam" id="PF01636">
    <property type="entry name" value="APH"/>
    <property type="match status" value="1"/>
</dbReference>
<dbReference type="PANTHER" id="PTHR47829:SF1">
    <property type="entry name" value="HAD FAMILY PHOSPHATASE"/>
    <property type="match status" value="1"/>
</dbReference>
<dbReference type="Gene3D" id="3.90.1200.10">
    <property type="match status" value="1"/>
</dbReference>
<reference evidence="2 3" key="1">
    <citation type="submission" date="2024-01" db="EMBL/GenBank/DDBJ databases">
        <title>Complete genome of Cladobotryum mycophilum ATHUM6906.</title>
        <authorList>
            <person name="Christinaki A.C."/>
            <person name="Myridakis A.I."/>
            <person name="Kouvelis V.N."/>
        </authorList>
    </citation>
    <scope>NUCLEOTIDE SEQUENCE [LARGE SCALE GENOMIC DNA]</scope>
    <source>
        <strain evidence="2 3">ATHUM6906</strain>
    </source>
</reference>
<dbReference type="InterPro" id="IPR052898">
    <property type="entry name" value="ACAD10-like"/>
</dbReference>
<dbReference type="InterPro" id="IPR011009">
    <property type="entry name" value="Kinase-like_dom_sf"/>
</dbReference>